<dbReference type="EMBL" id="OX597828">
    <property type="protein sequence ID" value="CAI9733641.1"/>
    <property type="molecule type" value="Genomic_DNA"/>
</dbReference>
<dbReference type="AlphaFoldDB" id="A0AA36FC47"/>
<keyword evidence="2" id="KW-1185">Reference proteome</keyword>
<sequence length="74" mass="7967">MFSHDARLQFTLDSALCCQTISLFGAQAIGASDSKTAELFNVSRDTESKILLAFQDGGKNNPGEYVPTVAQIAR</sequence>
<dbReference type="Proteomes" id="UP001162480">
    <property type="component" value="Chromosome 15"/>
</dbReference>
<name>A0AA36FC47_OCTVU</name>
<organism evidence="1 2">
    <name type="scientific">Octopus vulgaris</name>
    <name type="common">Common octopus</name>
    <dbReference type="NCBI Taxonomy" id="6645"/>
    <lineage>
        <taxon>Eukaryota</taxon>
        <taxon>Metazoa</taxon>
        <taxon>Spiralia</taxon>
        <taxon>Lophotrochozoa</taxon>
        <taxon>Mollusca</taxon>
        <taxon>Cephalopoda</taxon>
        <taxon>Coleoidea</taxon>
        <taxon>Octopodiformes</taxon>
        <taxon>Octopoda</taxon>
        <taxon>Incirrata</taxon>
        <taxon>Octopodidae</taxon>
        <taxon>Octopus</taxon>
    </lineage>
</organism>
<evidence type="ECO:0000313" key="2">
    <source>
        <dbReference type="Proteomes" id="UP001162480"/>
    </source>
</evidence>
<gene>
    <name evidence="1" type="ORF">OCTVUL_1B014460</name>
</gene>
<evidence type="ECO:0000313" key="1">
    <source>
        <dbReference type="EMBL" id="CAI9733641.1"/>
    </source>
</evidence>
<reference evidence="1" key="1">
    <citation type="submission" date="2023-08" db="EMBL/GenBank/DDBJ databases">
        <authorList>
            <person name="Alioto T."/>
            <person name="Alioto T."/>
            <person name="Gomez Garrido J."/>
        </authorList>
    </citation>
    <scope>NUCLEOTIDE SEQUENCE</scope>
</reference>
<proteinExistence type="predicted"/>
<protein>
    <submittedName>
        <fullName evidence="1">Uncharacterized protein</fullName>
    </submittedName>
</protein>
<accession>A0AA36FC47</accession>